<dbReference type="Pfam" id="PF21102">
    <property type="entry name" value="DprA_N"/>
    <property type="match status" value="1"/>
</dbReference>
<dbReference type="GO" id="GO:0009294">
    <property type="term" value="P:DNA-mediated transformation"/>
    <property type="evidence" value="ECO:0007669"/>
    <property type="project" value="InterPro"/>
</dbReference>
<dbReference type="InterPro" id="IPR041614">
    <property type="entry name" value="DprA_WH"/>
</dbReference>
<proteinExistence type="inferred from homology"/>
<name>A4BP86_9GAMM</name>
<dbReference type="RefSeq" id="WP_005002696.1">
    <property type="nucleotide sequence ID" value="NZ_CH672427.1"/>
</dbReference>
<keyword evidence="5" id="KW-1185">Reference proteome</keyword>
<organism evidence="4 5">
    <name type="scientific">Nitrococcus mobilis Nb-231</name>
    <dbReference type="NCBI Taxonomy" id="314278"/>
    <lineage>
        <taxon>Bacteria</taxon>
        <taxon>Pseudomonadati</taxon>
        <taxon>Pseudomonadota</taxon>
        <taxon>Gammaproteobacteria</taxon>
        <taxon>Chromatiales</taxon>
        <taxon>Ectothiorhodospiraceae</taxon>
        <taxon>Nitrococcus</taxon>
    </lineage>
</organism>
<dbReference type="eggNOG" id="COG0758">
    <property type="taxonomic scope" value="Bacteria"/>
</dbReference>
<evidence type="ECO:0000313" key="4">
    <source>
        <dbReference type="EMBL" id="EAR22387.1"/>
    </source>
</evidence>
<dbReference type="InterPro" id="IPR057666">
    <property type="entry name" value="DrpA_SLOG"/>
</dbReference>
<dbReference type="InterPro" id="IPR003488">
    <property type="entry name" value="DprA"/>
</dbReference>
<dbReference type="SUPFAM" id="SSF102405">
    <property type="entry name" value="MCP/YpsA-like"/>
    <property type="match status" value="1"/>
</dbReference>
<dbReference type="PANTHER" id="PTHR43022">
    <property type="entry name" value="PROTEIN SMF"/>
    <property type="match status" value="1"/>
</dbReference>
<evidence type="ECO:0000259" key="3">
    <source>
        <dbReference type="Pfam" id="PF17782"/>
    </source>
</evidence>
<dbReference type="OrthoDB" id="9785707at2"/>
<dbReference type="InterPro" id="IPR036388">
    <property type="entry name" value="WH-like_DNA-bd_sf"/>
</dbReference>
<comment type="caution">
    <text evidence="4">The sequence shown here is derived from an EMBL/GenBank/DDBJ whole genome shotgun (WGS) entry which is preliminary data.</text>
</comment>
<evidence type="ECO:0000313" key="5">
    <source>
        <dbReference type="Proteomes" id="UP000003374"/>
    </source>
</evidence>
<accession>A4BP86</accession>
<dbReference type="AlphaFoldDB" id="A4BP86"/>
<comment type="similarity">
    <text evidence="1">Belongs to the DprA/Smf family.</text>
</comment>
<dbReference type="Pfam" id="PF17782">
    <property type="entry name" value="WHD_DprA"/>
    <property type="match status" value="1"/>
</dbReference>
<protein>
    <submittedName>
        <fullName evidence="4">SMF protein</fullName>
    </submittedName>
</protein>
<dbReference type="EMBL" id="AAOF01000003">
    <property type="protein sequence ID" value="EAR22387.1"/>
    <property type="molecule type" value="Genomic_DNA"/>
</dbReference>
<dbReference type="Gene3D" id="3.40.50.450">
    <property type="match status" value="1"/>
</dbReference>
<evidence type="ECO:0000256" key="1">
    <source>
        <dbReference type="ARBA" id="ARBA00006525"/>
    </source>
</evidence>
<sequence length="371" mass="39743">MPNRSRDESRVAWLRLYRTPGLGARTFQRILECFQTPAAFLAASRKEQAQAGFSAKVLTALARADEARVETDLRWLESEGHHLLCCTDPVYPELLRRIPVPPPLLFVVGQPAVLNQPQLAIVGSRNPTPGGMSNARAFAAHLASAGLTVTSGLALGIDAGAHRGALEAEGLTVAVLGTGPDRIYPARHRDLAHAIAERGALISEFPIGSQPRREHFPRRNRIISGLALGTLVVEASPRSGSLITVQHALEQGREVFAIPGSVHNPLARGCHALIRQGAKLVESAADVLEELPPFAGAMTERPADSGKTPSLDWGYRRVLAALGYDPVPADVLLQRTGLTPDTLSAMLLQLELMGYVATCPGGRYARRGDGT</sequence>
<dbReference type="Gene3D" id="1.10.10.10">
    <property type="entry name" value="Winged helix-like DNA-binding domain superfamily/Winged helix DNA-binding domain"/>
    <property type="match status" value="1"/>
</dbReference>
<dbReference type="PANTHER" id="PTHR43022:SF1">
    <property type="entry name" value="PROTEIN SMF"/>
    <property type="match status" value="1"/>
</dbReference>
<dbReference type="Pfam" id="PF02481">
    <property type="entry name" value="DNA_processg_A"/>
    <property type="match status" value="1"/>
</dbReference>
<dbReference type="Proteomes" id="UP000003374">
    <property type="component" value="Unassembled WGS sequence"/>
</dbReference>
<feature type="domain" description="DprA winged helix" evidence="3">
    <location>
        <begin position="307"/>
        <end position="362"/>
    </location>
</feature>
<gene>
    <name evidence="4" type="ORF">NB231_11644</name>
</gene>
<evidence type="ECO:0000259" key="2">
    <source>
        <dbReference type="Pfam" id="PF02481"/>
    </source>
</evidence>
<dbReference type="HOGENOM" id="CLU_029601_1_1_6"/>
<dbReference type="NCBIfam" id="TIGR00732">
    <property type="entry name" value="dprA"/>
    <property type="match status" value="1"/>
</dbReference>
<dbReference type="STRING" id="314278.NB231_11644"/>
<reference evidence="4 5" key="1">
    <citation type="submission" date="2006-02" db="EMBL/GenBank/DDBJ databases">
        <authorList>
            <person name="Waterbury J."/>
            <person name="Ferriera S."/>
            <person name="Johnson J."/>
            <person name="Kravitz S."/>
            <person name="Halpern A."/>
            <person name="Remington K."/>
            <person name="Beeson K."/>
            <person name="Tran B."/>
            <person name="Rogers Y.-H."/>
            <person name="Friedman R."/>
            <person name="Venter J.C."/>
        </authorList>
    </citation>
    <scope>NUCLEOTIDE SEQUENCE [LARGE SCALE GENOMIC DNA]</scope>
    <source>
        <strain evidence="4 5">Nb-231</strain>
    </source>
</reference>
<feature type="domain" description="Smf/DprA SLOG" evidence="2">
    <location>
        <begin position="83"/>
        <end position="291"/>
    </location>
</feature>